<name>A0A914CIB3_9BILA</name>
<dbReference type="AlphaFoldDB" id="A0A914CIB3"/>
<dbReference type="WBParaSite" id="ACRNAN_scaffold10671.g11457.t1">
    <property type="protein sequence ID" value="ACRNAN_scaffold10671.g11457.t1"/>
    <property type="gene ID" value="ACRNAN_scaffold10671.g11457"/>
</dbReference>
<dbReference type="Proteomes" id="UP000887540">
    <property type="component" value="Unplaced"/>
</dbReference>
<keyword evidence="1" id="KW-1185">Reference proteome</keyword>
<accession>A0A914CIB3</accession>
<organism evidence="1 2">
    <name type="scientific">Acrobeloides nanus</name>
    <dbReference type="NCBI Taxonomy" id="290746"/>
    <lineage>
        <taxon>Eukaryota</taxon>
        <taxon>Metazoa</taxon>
        <taxon>Ecdysozoa</taxon>
        <taxon>Nematoda</taxon>
        <taxon>Chromadorea</taxon>
        <taxon>Rhabditida</taxon>
        <taxon>Tylenchina</taxon>
        <taxon>Cephalobomorpha</taxon>
        <taxon>Cephaloboidea</taxon>
        <taxon>Cephalobidae</taxon>
        <taxon>Acrobeloides</taxon>
    </lineage>
</organism>
<sequence>MTHYNLLVSAGDLEYQVNIDVQSSESSNVKVYCIEDFKNEILDRLNGLAVDLEISRLVSRRWDAIILKNRENWPKKEIKEKATMQQGIVELDVQDRPKILLNLDQFKNCYFDELEIALDQQENVAILEEFVKKYGPVVAVNTTIDGLSDDVHLPKIIDEQIVTLNNIFIDSSHRYCDVLKDPLWFQSIYAKKIDVMFYGFSFYDGLSEALVDFIVDQSSPRDNRNYLYTTTRNHYVGDIIDKAEFLELFYRKFQLVKFPEKLFKEIDLDGRYSNLADRLASFPGLIKMQPSECESYVEKFKTDGNTNVDNIFGITREDGWKMLTFTSGTKIYIVPPGSDLV</sequence>
<evidence type="ECO:0000313" key="1">
    <source>
        <dbReference type="Proteomes" id="UP000887540"/>
    </source>
</evidence>
<evidence type="ECO:0000313" key="2">
    <source>
        <dbReference type="WBParaSite" id="ACRNAN_scaffold10671.g11457.t1"/>
    </source>
</evidence>
<proteinExistence type="predicted"/>
<protein>
    <submittedName>
        <fullName evidence="2">SIR2-like domain-containing protein</fullName>
    </submittedName>
</protein>
<reference evidence="2" key="1">
    <citation type="submission" date="2022-11" db="UniProtKB">
        <authorList>
            <consortium name="WormBaseParasite"/>
        </authorList>
    </citation>
    <scope>IDENTIFICATION</scope>
</reference>